<proteinExistence type="predicted"/>
<reference evidence="1 2" key="1">
    <citation type="journal article" date="2015" name="Nature">
        <title>rRNA introns, odd ribosomes, and small enigmatic genomes across a large radiation of phyla.</title>
        <authorList>
            <person name="Brown C.T."/>
            <person name="Hug L.A."/>
            <person name="Thomas B.C."/>
            <person name="Sharon I."/>
            <person name="Castelle C.J."/>
            <person name="Singh A."/>
            <person name="Wilkins M.J."/>
            <person name="Williams K.H."/>
            <person name="Banfield J.F."/>
        </authorList>
    </citation>
    <scope>NUCLEOTIDE SEQUENCE [LARGE SCALE GENOMIC DNA]</scope>
</reference>
<comment type="caution">
    <text evidence="1">The sequence shown here is derived from an EMBL/GenBank/DDBJ whole genome shotgun (WGS) entry which is preliminary data.</text>
</comment>
<protein>
    <submittedName>
        <fullName evidence="1">Uncharacterized protein</fullName>
    </submittedName>
</protein>
<dbReference type="AlphaFoldDB" id="A0A0G0PQS9"/>
<evidence type="ECO:0000313" key="1">
    <source>
        <dbReference type="EMBL" id="KKR30268.1"/>
    </source>
</evidence>
<accession>A0A0G0PQS9</accession>
<organism evidence="1 2">
    <name type="scientific">Candidatus Woesebacteria bacterium GW2011_GWA1_39_8</name>
    <dbReference type="NCBI Taxonomy" id="1618552"/>
    <lineage>
        <taxon>Bacteria</taxon>
        <taxon>Candidatus Woeseibacteriota</taxon>
    </lineage>
</organism>
<dbReference type="EMBL" id="LBXL01000009">
    <property type="protein sequence ID" value="KKR30268.1"/>
    <property type="molecule type" value="Genomic_DNA"/>
</dbReference>
<name>A0A0G0PQS9_9BACT</name>
<sequence>MDDIKELQRLTYEARNKFWAAVGKVDSDVFAPLINPAFSGGPKWPSLRQAYRKIVTNDGVLIIASDGLSDPFEDTPDKKSKRV</sequence>
<evidence type="ECO:0000313" key="2">
    <source>
        <dbReference type="Proteomes" id="UP000034793"/>
    </source>
</evidence>
<gene>
    <name evidence="1" type="ORF">UT61_C0009G0001</name>
</gene>
<dbReference type="Proteomes" id="UP000034793">
    <property type="component" value="Unassembled WGS sequence"/>
</dbReference>
<dbReference type="PATRIC" id="fig|1618552.3.peg.350"/>